<dbReference type="PANTHER" id="PTHR10701">
    <property type="entry name" value="SMALL NUCLEAR RIBONUCLEOPROTEIN-ASSOCIATED PROTEIN B AND N"/>
    <property type="match status" value="1"/>
</dbReference>
<dbReference type="InterPro" id="IPR001163">
    <property type="entry name" value="Sm_dom_euk/arc"/>
</dbReference>
<dbReference type="InterPro" id="IPR050914">
    <property type="entry name" value="snRNP_SmB/NAA38-like"/>
</dbReference>
<dbReference type="AlphaFoldDB" id="A0A024GBR8"/>
<evidence type="ECO:0000313" key="4">
    <source>
        <dbReference type="Proteomes" id="UP000053237"/>
    </source>
</evidence>
<dbReference type="InParanoid" id="A0A024GBR8"/>
<evidence type="ECO:0000313" key="2">
    <source>
        <dbReference type="EMBL" id="CCI43955.1"/>
    </source>
</evidence>
<dbReference type="Proteomes" id="UP000053237">
    <property type="component" value="Unassembled WGS sequence"/>
</dbReference>
<gene>
    <name evidence="2" type="ORF">BN9_047390</name>
    <name evidence="3" type="ORF">BN9_063090</name>
</gene>
<dbReference type="PANTHER" id="PTHR10701:SF5">
    <property type="entry name" value="N-ALPHA-ACETYLTRANSFERASE 38, NATC AUXILIARY SUBUNIT"/>
    <property type="match status" value="1"/>
</dbReference>
<dbReference type="SUPFAM" id="SSF50182">
    <property type="entry name" value="Sm-like ribonucleoproteins"/>
    <property type="match status" value="1"/>
</dbReference>
<evidence type="ECO:0000313" key="3">
    <source>
        <dbReference type="EMBL" id="CCI45412.1"/>
    </source>
</evidence>
<proteinExistence type="predicted"/>
<protein>
    <recommendedName>
        <fullName evidence="1">Sm domain-containing protein</fullName>
    </recommendedName>
</protein>
<dbReference type="InterPro" id="IPR034110">
    <property type="entry name" value="LSMD1_Sm"/>
</dbReference>
<dbReference type="CDD" id="cd06168">
    <property type="entry name" value="LSMD1"/>
    <property type="match status" value="1"/>
</dbReference>
<keyword evidence="4" id="KW-1185">Reference proteome</keyword>
<comment type="caution">
    <text evidence="2">The sequence shown here is derived from an EMBL/GenBank/DDBJ whole genome shotgun (WGS) entry which is preliminary data.</text>
</comment>
<organism evidence="2 4">
    <name type="scientific">Albugo candida</name>
    <dbReference type="NCBI Taxonomy" id="65357"/>
    <lineage>
        <taxon>Eukaryota</taxon>
        <taxon>Sar</taxon>
        <taxon>Stramenopiles</taxon>
        <taxon>Oomycota</taxon>
        <taxon>Peronosporomycetes</taxon>
        <taxon>Albuginales</taxon>
        <taxon>Albuginaceae</taxon>
        <taxon>Albugo</taxon>
    </lineage>
</organism>
<dbReference type="GO" id="GO:0031417">
    <property type="term" value="C:NatC complex"/>
    <property type="evidence" value="ECO:0007669"/>
    <property type="project" value="InterPro"/>
</dbReference>
<dbReference type="EMBL" id="CAIX01000097">
    <property type="protein sequence ID" value="CCI45412.1"/>
    <property type="molecule type" value="Genomic_DNA"/>
</dbReference>
<dbReference type="Pfam" id="PF01423">
    <property type="entry name" value="LSM"/>
    <property type="match status" value="1"/>
</dbReference>
<dbReference type="InterPro" id="IPR010920">
    <property type="entry name" value="LSM_dom_sf"/>
</dbReference>
<evidence type="ECO:0000259" key="1">
    <source>
        <dbReference type="SMART" id="SM00651"/>
    </source>
</evidence>
<dbReference type="SMART" id="SM00651">
    <property type="entry name" value="Sm"/>
    <property type="match status" value="1"/>
</dbReference>
<dbReference type="Gene3D" id="2.30.30.100">
    <property type="match status" value="1"/>
</dbReference>
<name>A0A024GBR8_9STRA</name>
<accession>A0A024GBR8</accession>
<dbReference type="EMBL" id="CAIX01000059">
    <property type="protein sequence ID" value="CCI43955.1"/>
    <property type="molecule type" value="Genomic_DNA"/>
</dbReference>
<sequence>MILSQNGRPISKWSDSIEENTLEGAFNDENEPKQEIHESIRQLATYQTRLFRIKISDGRVIVGYFHCLDKQLNLILTDAKEWRSNSELDVEKQREWFPDDTLCESDTLRSLGLVLISGRNIISIHSVSKE</sequence>
<feature type="domain" description="Sm" evidence="1">
    <location>
        <begin position="41"/>
        <end position="126"/>
    </location>
</feature>
<dbReference type="STRING" id="65357.A0A024GBR8"/>
<reference evidence="2 4" key="1">
    <citation type="submission" date="2012-05" db="EMBL/GenBank/DDBJ databases">
        <title>Recombination and specialization in a pathogen metapopulation.</title>
        <authorList>
            <person name="Gardiner A."/>
            <person name="Kemen E."/>
            <person name="Schultz-Larsen T."/>
            <person name="MacLean D."/>
            <person name="Van Oosterhout C."/>
            <person name="Jones J.D.G."/>
        </authorList>
    </citation>
    <scope>NUCLEOTIDE SEQUENCE [LARGE SCALE GENOMIC DNA]</scope>
    <source>
        <strain evidence="2 4">Ac Nc2</strain>
    </source>
</reference>
<dbReference type="OrthoDB" id="368909at2759"/>